<dbReference type="InterPro" id="IPR002654">
    <property type="entry name" value="Glyco_trans_25"/>
</dbReference>
<sequence>MDFTYRLVNINEYFDKILYINMDKDVSRNLGMIQQFEKFGITNFQRIAGRDLIDLSKSISYRNFIKNDEKYIMGQLGCRRAHLNAIKYAKAHGYKRVLILEDDIEFLVDPHELLTINQEILNDWDMLYFGGLIEPFFRNQIVCAHAYGVSENLYDDILEMGEHSGMEIDNFYAKVIQHMSYNHTSIGKYRIRIVQPFNQIVQNKNYESNII</sequence>
<name>A0A6J5Q2P1_9CAUD</name>
<organism evidence="2">
    <name type="scientific">uncultured Caudovirales phage</name>
    <dbReference type="NCBI Taxonomy" id="2100421"/>
    <lineage>
        <taxon>Viruses</taxon>
        <taxon>Duplodnaviria</taxon>
        <taxon>Heunggongvirae</taxon>
        <taxon>Uroviricota</taxon>
        <taxon>Caudoviricetes</taxon>
        <taxon>Peduoviridae</taxon>
        <taxon>Maltschvirus</taxon>
        <taxon>Maltschvirus maltsch</taxon>
    </lineage>
</organism>
<accession>A0A6J5Q2P1</accession>
<reference evidence="2" key="1">
    <citation type="submission" date="2020-05" db="EMBL/GenBank/DDBJ databases">
        <authorList>
            <person name="Chiriac C."/>
            <person name="Salcher M."/>
            <person name="Ghai R."/>
            <person name="Kavagutti S V."/>
        </authorList>
    </citation>
    <scope>NUCLEOTIDE SEQUENCE</scope>
</reference>
<feature type="domain" description="Glycosyl transferase family 25" evidence="1">
    <location>
        <begin position="15"/>
        <end position="140"/>
    </location>
</feature>
<proteinExistence type="predicted"/>
<evidence type="ECO:0000313" key="3">
    <source>
        <dbReference type="EMBL" id="CAB4193934.1"/>
    </source>
</evidence>
<dbReference type="EMBL" id="LR796916">
    <property type="protein sequence ID" value="CAB4175738.1"/>
    <property type="molecule type" value="Genomic_DNA"/>
</dbReference>
<gene>
    <name evidence="3" type="ORF">UFOVP1247_305</name>
    <name evidence="2" type="ORF">UFOVP970_345</name>
</gene>
<protein>
    <recommendedName>
        <fullName evidence="1">Glycosyl transferase family 25 domain-containing protein</fullName>
    </recommendedName>
</protein>
<dbReference type="EMBL" id="LR797195">
    <property type="protein sequence ID" value="CAB4193934.1"/>
    <property type="molecule type" value="Genomic_DNA"/>
</dbReference>
<dbReference type="Pfam" id="PF01755">
    <property type="entry name" value="Glyco_transf_25"/>
    <property type="match status" value="1"/>
</dbReference>
<evidence type="ECO:0000313" key="2">
    <source>
        <dbReference type="EMBL" id="CAB4175738.1"/>
    </source>
</evidence>
<evidence type="ECO:0000259" key="1">
    <source>
        <dbReference type="Pfam" id="PF01755"/>
    </source>
</evidence>